<accession>A0A420XYB6</accession>
<keyword evidence="4" id="KW-1185">Reference proteome</keyword>
<dbReference type="EMBL" id="QVQW01000095">
    <property type="protein sequence ID" value="RKU40654.1"/>
    <property type="molecule type" value="Genomic_DNA"/>
</dbReference>
<sequence>MRRAFTTSGQRSNVCQLCQLLSNRNAQPAKRTIISLSTAGVRPRLPQQTAPQFTAIRRLGTAAAEKSKDSRFARNSPPKDNPVRRVKAERPAVTDFASLVAAIERVEKAFLAQPGIPSEKTTHDALRAIAAQTDIEILAEAEPRSELQSKSESTTDNTASHLLDLDDSKRTAGTRAGAASEPEKTAPSVQDVVDKISDAAYTIITHPNVVITPKLLKEYVRIQSKLGRPETLPEVLNLYRTKPDPIQEAGGNVKYSERNPDKIPNAIPSELADAALDAAIEAKDLHAAIGIVENTYATKGYLRSKFLTKIVMPGTAFATVPVGVWALASNLALLQDSMDNGTATGIAFAGLLTYVAFTGTIGFVVIGTANDQMKRVTWMPGRPLRQRFLREEERAALDKVACAFGFAEETRWGEETGEDYQALRKYVMGRGMLLDAIELQPGMS</sequence>
<dbReference type="Proteomes" id="UP000275385">
    <property type="component" value="Unassembled WGS sequence"/>
</dbReference>
<dbReference type="AlphaFoldDB" id="A0A420XYB6"/>
<keyword evidence="2" id="KW-0472">Membrane</keyword>
<keyword evidence="2" id="KW-1133">Transmembrane helix</keyword>
<feature type="compositionally biased region" description="Polar residues" evidence="1">
    <location>
        <begin position="150"/>
        <end position="160"/>
    </location>
</feature>
<evidence type="ECO:0000313" key="3">
    <source>
        <dbReference type="EMBL" id="RKU40654.1"/>
    </source>
</evidence>
<feature type="region of interest" description="Disordered" evidence="1">
    <location>
        <begin position="61"/>
        <end position="87"/>
    </location>
</feature>
<evidence type="ECO:0000256" key="2">
    <source>
        <dbReference type="SAM" id="Phobius"/>
    </source>
</evidence>
<organism evidence="3 4">
    <name type="scientific">Coniochaeta pulveracea</name>
    <dbReference type="NCBI Taxonomy" id="177199"/>
    <lineage>
        <taxon>Eukaryota</taxon>
        <taxon>Fungi</taxon>
        <taxon>Dikarya</taxon>
        <taxon>Ascomycota</taxon>
        <taxon>Pezizomycotina</taxon>
        <taxon>Sordariomycetes</taxon>
        <taxon>Sordariomycetidae</taxon>
        <taxon>Coniochaetales</taxon>
        <taxon>Coniochaetaceae</taxon>
        <taxon>Coniochaeta</taxon>
    </lineage>
</organism>
<gene>
    <name evidence="3" type="ORF">DL546_001296</name>
</gene>
<feature type="region of interest" description="Disordered" evidence="1">
    <location>
        <begin position="141"/>
        <end position="188"/>
    </location>
</feature>
<feature type="transmembrane region" description="Helical" evidence="2">
    <location>
        <begin position="346"/>
        <end position="369"/>
    </location>
</feature>
<name>A0A420XYB6_9PEZI</name>
<dbReference type="OrthoDB" id="5360701at2759"/>
<feature type="transmembrane region" description="Helical" evidence="2">
    <location>
        <begin position="310"/>
        <end position="334"/>
    </location>
</feature>
<evidence type="ECO:0000313" key="4">
    <source>
        <dbReference type="Proteomes" id="UP000275385"/>
    </source>
</evidence>
<keyword evidence="2" id="KW-0812">Transmembrane</keyword>
<evidence type="ECO:0000256" key="1">
    <source>
        <dbReference type="SAM" id="MobiDB-lite"/>
    </source>
</evidence>
<comment type="caution">
    <text evidence="3">The sequence shown here is derived from an EMBL/GenBank/DDBJ whole genome shotgun (WGS) entry which is preliminary data.</text>
</comment>
<reference evidence="3 4" key="1">
    <citation type="submission" date="2018-08" db="EMBL/GenBank/DDBJ databases">
        <title>Draft genome of the lignicolous fungus Coniochaeta pulveracea.</title>
        <authorList>
            <person name="Borstlap C.J."/>
            <person name="De Witt R.N."/>
            <person name="Botha A."/>
            <person name="Volschenk H."/>
        </authorList>
    </citation>
    <scope>NUCLEOTIDE SEQUENCE [LARGE SCALE GENOMIC DNA]</scope>
    <source>
        <strain evidence="3 4">CAB683</strain>
    </source>
</reference>
<proteinExistence type="predicted"/>
<protein>
    <submittedName>
        <fullName evidence="3">Uncharacterized protein</fullName>
    </submittedName>
</protein>